<reference evidence="2 3" key="1">
    <citation type="submission" date="2015-07" db="EMBL/GenBank/DDBJ databases">
        <title>Isolation and Genomic Characterization of a Novel Halophilic Metal-Reducing Deltaproteobacterium from the Deep Subsurface.</title>
        <authorList>
            <person name="Badalamenti J.P."/>
            <person name="Summers Z.M."/>
            <person name="Gralnick J.A."/>
            <person name="Bond D.R."/>
        </authorList>
    </citation>
    <scope>NUCLEOTIDE SEQUENCE [LARGE SCALE GENOMIC DNA]</scope>
    <source>
        <strain evidence="2 3">WTL</strain>
    </source>
</reference>
<dbReference type="SUPFAM" id="SSF64307">
    <property type="entry name" value="SirA-like"/>
    <property type="match status" value="1"/>
</dbReference>
<accession>A0A0M4D026</accession>
<dbReference type="Gene3D" id="3.30.110.40">
    <property type="entry name" value="TusA-like domain"/>
    <property type="match status" value="1"/>
</dbReference>
<dbReference type="InterPro" id="IPR036868">
    <property type="entry name" value="TusA-like_sf"/>
</dbReference>
<dbReference type="Pfam" id="PF01206">
    <property type="entry name" value="TusA"/>
    <property type="match status" value="1"/>
</dbReference>
<dbReference type="CDD" id="cd00291">
    <property type="entry name" value="SirA_YedF_YeeD"/>
    <property type="match status" value="1"/>
</dbReference>
<keyword evidence="3" id="KW-1185">Reference proteome</keyword>
<evidence type="ECO:0000313" key="2">
    <source>
        <dbReference type="EMBL" id="ALC15126.1"/>
    </source>
</evidence>
<dbReference type="RefSeq" id="WP_053549358.1">
    <property type="nucleotide sequence ID" value="NZ_CP010802.1"/>
</dbReference>
<protein>
    <submittedName>
        <fullName evidence="2">TusA-like sulfurtransferase</fullName>
    </submittedName>
</protein>
<dbReference type="PATRIC" id="fig|1603606.3.peg.360"/>
<proteinExistence type="predicted"/>
<evidence type="ECO:0000313" key="3">
    <source>
        <dbReference type="Proteomes" id="UP000057158"/>
    </source>
</evidence>
<dbReference type="Proteomes" id="UP000057158">
    <property type="component" value="Chromosome"/>
</dbReference>
<sequence>MIPPFEESILDIRGQVCPSSLLTTLRALNQNAAPLRRGSLRLRILTDSRDAVSTIPAAAENMGFLVRVEKLPAGHYEVVISHAAD</sequence>
<dbReference type="KEGG" id="des:DSOUD_0331"/>
<dbReference type="GO" id="GO:0016740">
    <property type="term" value="F:transferase activity"/>
    <property type="evidence" value="ECO:0007669"/>
    <property type="project" value="UniProtKB-KW"/>
</dbReference>
<dbReference type="InterPro" id="IPR001455">
    <property type="entry name" value="TusA-like"/>
</dbReference>
<feature type="domain" description="UPF0033" evidence="1">
    <location>
        <begin position="9"/>
        <end position="81"/>
    </location>
</feature>
<dbReference type="OrthoDB" id="5398057at2"/>
<name>A0A0M4D026_9BACT</name>
<organism evidence="2 3">
    <name type="scientific">Desulfuromonas soudanensis</name>
    <dbReference type="NCBI Taxonomy" id="1603606"/>
    <lineage>
        <taxon>Bacteria</taxon>
        <taxon>Pseudomonadati</taxon>
        <taxon>Thermodesulfobacteriota</taxon>
        <taxon>Desulfuromonadia</taxon>
        <taxon>Desulfuromonadales</taxon>
        <taxon>Desulfuromonadaceae</taxon>
        <taxon>Desulfuromonas</taxon>
    </lineage>
</organism>
<evidence type="ECO:0000259" key="1">
    <source>
        <dbReference type="Pfam" id="PF01206"/>
    </source>
</evidence>
<dbReference type="EMBL" id="CP010802">
    <property type="protein sequence ID" value="ALC15126.1"/>
    <property type="molecule type" value="Genomic_DNA"/>
</dbReference>
<keyword evidence="2" id="KW-0808">Transferase</keyword>
<dbReference type="STRING" id="1603606.DSOUD_0331"/>
<dbReference type="AlphaFoldDB" id="A0A0M4D026"/>
<gene>
    <name evidence="2" type="ORF">DSOUD_0331</name>
</gene>